<protein>
    <submittedName>
        <fullName evidence="1">Uncharacterized protein</fullName>
    </submittedName>
</protein>
<dbReference type="EMBL" id="AMCW01000034">
    <property type="protein sequence ID" value="EKK03237.1"/>
    <property type="molecule type" value="Genomic_DNA"/>
</dbReference>
<name>K5D936_RHOBT</name>
<evidence type="ECO:0000313" key="1">
    <source>
        <dbReference type="EMBL" id="EKK03237.1"/>
    </source>
</evidence>
<dbReference type="PATRIC" id="fig|993517.3.peg.1687"/>
<reference evidence="1 2" key="1">
    <citation type="journal article" date="2013" name="Mar. Genomics">
        <title>Expression of sulfatases in Rhodopirellula baltica and the diversity of sulfatases in the genus Rhodopirellula.</title>
        <authorList>
            <person name="Wegner C.E."/>
            <person name="Richter-Heitmann T."/>
            <person name="Klindworth A."/>
            <person name="Klockow C."/>
            <person name="Richter M."/>
            <person name="Achstetter T."/>
            <person name="Glockner F.O."/>
            <person name="Harder J."/>
        </authorList>
    </citation>
    <scope>NUCLEOTIDE SEQUENCE [LARGE SCALE GENOMIC DNA]</scope>
    <source>
        <strain evidence="1 2">SH28</strain>
    </source>
</reference>
<proteinExistence type="predicted"/>
<organism evidence="1 2">
    <name type="scientific">Rhodopirellula baltica SH28</name>
    <dbReference type="NCBI Taxonomy" id="993517"/>
    <lineage>
        <taxon>Bacteria</taxon>
        <taxon>Pseudomonadati</taxon>
        <taxon>Planctomycetota</taxon>
        <taxon>Planctomycetia</taxon>
        <taxon>Pirellulales</taxon>
        <taxon>Pirellulaceae</taxon>
        <taxon>Rhodopirellula</taxon>
    </lineage>
</organism>
<sequence length="41" mass="4722">MHSANPSHCMCWADENVFSTRRCVRRQPWLVSADDNFAIGI</sequence>
<accession>K5D936</accession>
<gene>
    <name evidence="1" type="ORF">RBSH_01547</name>
</gene>
<dbReference type="Proteomes" id="UP000007993">
    <property type="component" value="Unassembled WGS sequence"/>
</dbReference>
<evidence type="ECO:0000313" key="2">
    <source>
        <dbReference type="Proteomes" id="UP000007993"/>
    </source>
</evidence>
<comment type="caution">
    <text evidence="1">The sequence shown here is derived from an EMBL/GenBank/DDBJ whole genome shotgun (WGS) entry which is preliminary data.</text>
</comment>
<dbReference type="AlphaFoldDB" id="K5D936"/>